<name>A0A9W7W015_9PEZI</name>
<dbReference type="AlphaFoldDB" id="A0A9W7W015"/>
<accession>A0A9W7W015</accession>
<evidence type="ECO:0000313" key="2">
    <source>
        <dbReference type="Proteomes" id="UP001138500"/>
    </source>
</evidence>
<evidence type="ECO:0000313" key="1">
    <source>
        <dbReference type="EMBL" id="KAH9823721.1"/>
    </source>
</evidence>
<proteinExistence type="predicted"/>
<dbReference type="EMBL" id="RIBY02002167">
    <property type="protein sequence ID" value="KAH9823721.1"/>
    <property type="molecule type" value="Genomic_DNA"/>
</dbReference>
<keyword evidence="2" id="KW-1185">Reference proteome</keyword>
<sequence length="67" mass="6549">MPAMAPLDSPDDDFLALGAAEVEEVAIAVVLDAALGVKVTVAVVAVAANEAIEVEIASGSACPGSII</sequence>
<gene>
    <name evidence="1" type="ORF">Tdes44962_MAKER04465</name>
</gene>
<reference evidence="1 2" key="2">
    <citation type="journal article" date="2021" name="Curr. Genet.">
        <title>Genetic response to nitrogen starvation in the aggressive Eucalyptus foliar pathogen Teratosphaeria destructans.</title>
        <authorList>
            <person name="Havenga M."/>
            <person name="Wingfield B.D."/>
            <person name="Wingfield M.J."/>
            <person name="Dreyer L.L."/>
            <person name="Roets F."/>
            <person name="Aylward J."/>
        </authorList>
    </citation>
    <scope>NUCLEOTIDE SEQUENCE [LARGE SCALE GENOMIC DNA]</scope>
    <source>
        <strain evidence="1">CMW44962</strain>
    </source>
</reference>
<reference evidence="1 2" key="1">
    <citation type="journal article" date="2018" name="IMA Fungus">
        <title>IMA Genome-F 10: Nine draft genome sequences of Claviceps purpurea s.lat., including C. arundinis, C. humidiphila, and C. cf. spartinae, pseudomolecules for the pitch canker pathogen Fusarium circinatum, draft genome of Davidsoniella eucalypti, Grosmannia galeiformis, Quambalaria eucalypti, and Teratosphaeria destructans.</title>
        <authorList>
            <person name="Wingfield B.D."/>
            <person name="Liu M."/>
            <person name="Nguyen H.D."/>
            <person name="Lane F.A."/>
            <person name="Morgan S.W."/>
            <person name="De Vos L."/>
            <person name="Wilken P.M."/>
            <person name="Duong T.A."/>
            <person name="Aylward J."/>
            <person name="Coetzee M.P."/>
            <person name="Dadej K."/>
            <person name="De Beer Z.W."/>
            <person name="Findlay W."/>
            <person name="Havenga M."/>
            <person name="Kolarik M."/>
            <person name="Menzies J.G."/>
            <person name="Naidoo K."/>
            <person name="Pochopski O."/>
            <person name="Shoukouhi P."/>
            <person name="Santana Q.C."/>
            <person name="Seifert K.A."/>
            <person name="Soal N."/>
            <person name="Steenkamp E.T."/>
            <person name="Tatham C.T."/>
            <person name="van der Nest M.A."/>
            <person name="Wingfield M.J."/>
        </authorList>
    </citation>
    <scope>NUCLEOTIDE SEQUENCE [LARGE SCALE GENOMIC DNA]</scope>
    <source>
        <strain evidence="1">CMW44962</strain>
    </source>
</reference>
<protein>
    <submittedName>
        <fullName evidence="1">Uncharacterized protein</fullName>
    </submittedName>
</protein>
<dbReference type="Proteomes" id="UP001138500">
    <property type="component" value="Unassembled WGS sequence"/>
</dbReference>
<organism evidence="1 2">
    <name type="scientific">Teratosphaeria destructans</name>
    <dbReference type="NCBI Taxonomy" id="418781"/>
    <lineage>
        <taxon>Eukaryota</taxon>
        <taxon>Fungi</taxon>
        <taxon>Dikarya</taxon>
        <taxon>Ascomycota</taxon>
        <taxon>Pezizomycotina</taxon>
        <taxon>Dothideomycetes</taxon>
        <taxon>Dothideomycetidae</taxon>
        <taxon>Mycosphaerellales</taxon>
        <taxon>Teratosphaeriaceae</taxon>
        <taxon>Teratosphaeria</taxon>
    </lineage>
</organism>
<comment type="caution">
    <text evidence="1">The sequence shown here is derived from an EMBL/GenBank/DDBJ whole genome shotgun (WGS) entry which is preliminary data.</text>
</comment>